<accession>A0A843YKX8</accession>
<sequence>MTTDPLPIAAVDQTAFTRAMMDAAVDTPKGLRDSQNRPAGRRFNVYRNNVAVSLTEALMQAFPVVTKLLGEENMKGLAGIFLRAHPPQSPLMMFYGDEFPEFLAGMAQLSHIGYLPDVARLEQMMRLSYHAADTAAIDPAALGALTPEALMEARVSVAPTVHLLRSPWPVVDIWRFNMIDGAPKPQASAQDVLITRPEFDPQPAALPPGGATWISALMGGETIGQAFEVASQENNNFDLSATLALLLQGGALTEIHRKD</sequence>
<dbReference type="InterPro" id="IPR044922">
    <property type="entry name" value="DUF2063_N_sf"/>
</dbReference>
<dbReference type="Pfam" id="PF09836">
    <property type="entry name" value="DUF2063"/>
    <property type="match status" value="1"/>
</dbReference>
<dbReference type="AlphaFoldDB" id="A0A843YKX8"/>
<proteinExistence type="predicted"/>
<organism evidence="2 3">
    <name type="scientific">Tritonibacter litoralis</name>
    <dbReference type="NCBI Taxonomy" id="2662264"/>
    <lineage>
        <taxon>Bacteria</taxon>
        <taxon>Pseudomonadati</taxon>
        <taxon>Pseudomonadota</taxon>
        <taxon>Alphaproteobacteria</taxon>
        <taxon>Rhodobacterales</taxon>
        <taxon>Paracoccaceae</taxon>
        <taxon>Tritonibacter</taxon>
    </lineage>
</organism>
<dbReference type="Proteomes" id="UP000444174">
    <property type="component" value="Unassembled WGS sequence"/>
</dbReference>
<evidence type="ECO:0000313" key="3">
    <source>
        <dbReference type="Proteomes" id="UP000444174"/>
    </source>
</evidence>
<name>A0A843YKX8_9RHOB</name>
<dbReference type="Gene3D" id="1.10.150.690">
    <property type="entry name" value="DUF2063"/>
    <property type="match status" value="1"/>
</dbReference>
<gene>
    <name evidence="2" type="ORF">GFB49_15660</name>
</gene>
<evidence type="ECO:0000313" key="2">
    <source>
        <dbReference type="EMBL" id="MQQ09902.1"/>
    </source>
</evidence>
<keyword evidence="3" id="KW-1185">Reference proteome</keyword>
<feature type="domain" description="Putative DNA-binding" evidence="1">
    <location>
        <begin position="13"/>
        <end position="103"/>
    </location>
</feature>
<dbReference type="RefSeq" id="WP_153216882.1">
    <property type="nucleotide sequence ID" value="NZ_WIBF01000011.1"/>
</dbReference>
<comment type="caution">
    <text evidence="2">The sequence shown here is derived from an EMBL/GenBank/DDBJ whole genome shotgun (WGS) entry which is preliminary data.</text>
</comment>
<dbReference type="InterPro" id="IPR018640">
    <property type="entry name" value="DUF2063"/>
</dbReference>
<dbReference type="EMBL" id="WIBF01000011">
    <property type="protein sequence ID" value="MQQ09902.1"/>
    <property type="molecule type" value="Genomic_DNA"/>
</dbReference>
<protein>
    <submittedName>
        <fullName evidence="2">DUF2063 domain-containing protein</fullName>
    </submittedName>
</protein>
<reference evidence="2 3" key="1">
    <citation type="submission" date="2019-10" db="EMBL/GenBank/DDBJ databases">
        <title>Epibacterium sp. nov., isolated from seawater.</title>
        <authorList>
            <person name="Zhang X."/>
            <person name="Li N."/>
        </authorList>
    </citation>
    <scope>NUCLEOTIDE SEQUENCE [LARGE SCALE GENOMIC DNA]</scope>
    <source>
        <strain evidence="2 3">SM1979</strain>
    </source>
</reference>
<evidence type="ECO:0000259" key="1">
    <source>
        <dbReference type="Pfam" id="PF09836"/>
    </source>
</evidence>